<reference evidence="4" key="1">
    <citation type="submission" date="2021-09" db="EMBL/GenBank/DDBJ databases">
        <authorList>
            <consortium name="AG Swart"/>
            <person name="Singh M."/>
            <person name="Singh A."/>
            <person name="Seah K."/>
            <person name="Emmerich C."/>
        </authorList>
    </citation>
    <scope>NUCLEOTIDE SEQUENCE</scope>
    <source>
        <strain evidence="4">ATCC30299</strain>
    </source>
</reference>
<evidence type="ECO:0000313" key="5">
    <source>
        <dbReference type="Proteomes" id="UP001162131"/>
    </source>
</evidence>
<dbReference type="Proteomes" id="UP001162131">
    <property type="component" value="Unassembled WGS sequence"/>
</dbReference>
<dbReference type="InterPro" id="IPR052994">
    <property type="entry name" value="Tiny_macrocysts_regulators"/>
</dbReference>
<feature type="transmembrane region" description="Helical" evidence="2">
    <location>
        <begin position="1343"/>
        <end position="1366"/>
    </location>
</feature>
<feature type="transmembrane region" description="Helical" evidence="2">
    <location>
        <begin position="106"/>
        <end position="131"/>
    </location>
</feature>
<feature type="transmembrane region" description="Helical" evidence="2">
    <location>
        <begin position="1161"/>
        <end position="1180"/>
    </location>
</feature>
<sequence>MIPTTREADLNSHHLISSQSSSLILKMSWEFILNCIVEIFDPQFSTKTPYRNQLFLEVAKNTIIFIQTLSLFWYPDITISNWSSYSTFWNFLWYFNYDSICMKLNIYTYCYIGEIVVIFYSLFIVILYCAFKFWEYRLPQMIIYSAKELISFLSSVSFIPSLTILLIVFKYSAFKYSGVQEYYDDDINKFNHGLLGSIICPILIVMLILLAFMNELMTVDMKHSSCMKNLKSRSNSAWDLLWISFSIIQCFLYVFMDKTAVLFYLSIALILGLYVFWCGFRYLHYYNPVENSIQNSKIGSICAVLIIFLLGYIIDNAATMTLLSFFLPPFLIAFITYWTHKKHLKLPGHKRNRLNQFTFEHSMRHVLTDKNCKNIEEIICVFSHCFHNSDFKKNSLFVIWETNFISHIVKDERLARVRLTQFTKTGFSIEGTIQKYRILKKFNGIKSKKILEIDYLEYLTGLDESKRYDEEMCHLLMDLWGEIACKSPEITKLRKLTERVSDLSCKIKVLYSNLADKNKFSEVLDLYGTLLTNIFGEKYEGNLMLKRKRNVKESIGMQGSQKMLGTYSENHGVMLISLARASFGTVSYINEKAAMILKVSQTEVVGGDLTNFIPWPFSVNHNDKLLKFYNTCTETVVNKLSSLYLLDHNRFIIEIYILVRVTAFNDQAYFMASFTPINTTRQALLISESGRIYAHTAQLSSIICSEKINLSDTNISDLPFGVSMKTLKAFEPYIFNLQHREVVLVYITKYQKGVMMHIILLITDHYEKEKWKNRESDEQIEYYTKVSPIREVASGVYERESFDNDKNTQLDTLMPPKTEKAVTINTTMLSSEGPEDDEEESDKGPSQDPASVSSQASSINQIAFKLAEGTSAAITKFQWVLLFAIIAMIGTNIGILIYIIDDVTHADALDTFNHLGQIMFQIGSIADLVRSIDLELRQGKYNLTRDLGYLSQNIATLSDLQGTILNDKSMWSYCKSSEIVTENKIPLWSFDEGEPKLKKYNLYDSVSLFIQWEQNLLEDAIKENNYYHNNIEWLMINSLSFAFSFIEDALTDLVSCEQSRIKDTGTIINGLLMVGIIILAVCLGVLIYFVVSLRIVYEKFWCFIKKSVAINYAHLKQATLDRLISIHGVELEQDNIGFQKPLDLHNFHIKTTLTWKFSARLSFFGVSSLCFYLLTMFYLYTDCEEYMFYRPKLLENINIQRSYLSRIGLYARDINNEINKKHYPKSYSFANSTSEFNHLVSEYQYQCEILRSKGIANLLSKELKTALYESFNTQGELLKQGTFTAAHSIIFDAFNIGGPGGIRSDKEISDFVSNFTILQDALVGIFDMADTSSKDVISSQLNLITYTTVLFSAGLAFLFLFYYLPFIKAQTKFLKKTRILPKMISVQASDKKSEAISYQTNAISVGI</sequence>
<proteinExistence type="predicted"/>
<dbReference type="Pfam" id="PF25474">
    <property type="entry name" value="TPR_TmcB"/>
    <property type="match status" value="1"/>
</dbReference>
<name>A0AAU9JSR9_9CILI</name>
<dbReference type="PANTHER" id="PTHR31600">
    <property type="entry name" value="TINY MACROCYSTS PROTEIN B-RELATED"/>
    <property type="match status" value="1"/>
</dbReference>
<keyword evidence="2" id="KW-0472">Membrane</keyword>
<feature type="region of interest" description="Disordered" evidence="1">
    <location>
        <begin position="830"/>
        <end position="853"/>
    </location>
</feature>
<feature type="domain" description="TmcB/TmcC TPR repeats" evidence="3">
    <location>
        <begin position="453"/>
        <end position="553"/>
    </location>
</feature>
<feature type="transmembrane region" description="Helical" evidence="2">
    <location>
        <begin position="237"/>
        <end position="256"/>
    </location>
</feature>
<dbReference type="EMBL" id="CAJZBQ010000046">
    <property type="protein sequence ID" value="CAG9328655.1"/>
    <property type="molecule type" value="Genomic_DNA"/>
</dbReference>
<dbReference type="InterPro" id="IPR057352">
    <property type="entry name" value="TPR_TmcB/C"/>
</dbReference>
<evidence type="ECO:0000259" key="3">
    <source>
        <dbReference type="Pfam" id="PF25474"/>
    </source>
</evidence>
<feature type="transmembrane region" description="Helical" evidence="2">
    <location>
        <begin position="879"/>
        <end position="900"/>
    </location>
</feature>
<keyword evidence="2" id="KW-0812">Transmembrane</keyword>
<feature type="transmembrane region" description="Helical" evidence="2">
    <location>
        <begin position="262"/>
        <end position="283"/>
    </location>
</feature>
<dbReference type="PANTHER" id="PTHR31600:SF2">
    <property type="entry name" value="GAMETE ENRICHED GENE 10 PROTEIN-RELATED"/>
    <property type="match status" value="1"/>
</dbReference>
<evidence type="ECO:0000256" key="2">
    <source>
        <dbReference type="SAM" id="Phobius"/>
    </source>
</evidence>
<feature type="transmembrane region" description="Helical" evidence="2">
    <location>
        <begin position="152"/>
        <end position="174"/>
    </location>
</feature>
<keyword evidence="5" id="KW-1185">Reference proteome</keyword>
<protein>
    <recommendedName>
        <fullName evidence="3">TmcB/TmcC TPR repeats domain-containing protein</fullName>
    </recommendedName>
</protein>
<organism evidence="4 5">
    <name type="scientific">Blepharisma stoltei</name>
    <dbReference type="NCBI Taxonomy" id="1481888"/>
    <lineage>
        <taxon>Eukaryota</taxon>
        <taxon>Sar</taxon>
        <taxon>Alveolata</taxon>
        <taxon>Ciliophora</taxon>
        <taxon>Postciliodesmatophora</taxon>
        <taxon>Heterotrichea</taxon>
        <taxon>Heterotrichida</taxon>
        <taxon>Blepharismidae</taxon>
        <taxon>Blepharisma</taxon>
    </lineage>
</organism>
<feature type="transmembrane region" description="Helical" evidence="2">
    <location>
        <begin position="194"/>
        <end position="216"/>
    </location>
</feature>
<gene>
    <name evidence="4" type="ORF">BSTOLATCC_MIC46648</name>
</gene>
<keyword evidence="2" id="KW-1133">Transmembrane helix</keyword>
<evidence type="ECO:0000313" key="4">
    <source>
        <dbReference type="EMBL" id="CAG9328655.1"/>
    </source>
</evidence>
<comment type="caution">
    <text evidence="4">The sequence shown here is derived from an EMBL/GenBank/DDBJ whole genome shotgun (WGS) entry which is preliminary data.</text>
</comment>
<feature type="transmembrane region" description="Helical" evidence="2">
    <location>
        <begin position="1067"/>
        <end position="1091"/>
    </location>
</feature>
<evidence type="ECO:0000256" key="1">
    <source>
        <dbReference type="SAM" id="MobiDB-lite"/>
    </source>
</evidence>
<accession>A0AAU9JSR9</accession>